<sequence length="156" mass="17689">MFRFAFFIAVLSCTAKANEDEISPNDKTVSHLDTNPRPDTNESLSQASALPACCGLDEIKHSLAHLIQEEQESRGWYSEMVKVLNQLVQENKEEGNSHAEVLNVLRVIKDQEEQQLQHLQSMARLQSLLIENHQALLLQVSRIATMLHDADNRQSK</sequence>
<evidence type="ECO:0000313" key="4">
    <source>
        <dbReference type="Proteomes" id="UP000324632"/>
    </source>
</evidence>
<comment type="caution">
    <text evidence="3">The sequence shown here is derived from an EMBL/GenBank/DDBJ whole genome shotgun (WGS) entry which is preliminary data.</text>
</comment>
<protein>
    <submittedName>
        <fullName evidence="3">Uncharacterized protein</fullName>
    </submittedName>
</protein>
<dbReference type="Proteomes" id="UP000324632">
    <property type="component" value="Chromosome 6"/>
</dbReference>
<keyword evidence="4" id="KW-1185">Reference proteome</keyword>
<feature type="chain" id="PRO_5023118840" evidence="2">
    <location>
        <begin position="18"/>
        <end position="156"/>
    </location>
</feature>
<dbReference type="AlphaFoldDB" id="A0A5A9PEY8"/>
<evidence type="ECO:0000256" key="2">
    <source>
        <dbReference type="SAM" id="SignalP"/>
    </source>
</evidence>
<organism evidence="3 4">
    <name type="scientific">Triplophysa tibetana</name>
    <dbReference type="NCBI Taxonomy" id="1572043"/>
    <lineage>
        <taxon>Eukaryota</taxon>
        <taxon>Metazoa</taxon>
        <taxon>Chordata</taxon>
        <taxon>Craniata</taxon>
        <taxon>Vertebrata</taxon>
        <taxon>Euteleostomi</taxon>
        <taxon>Actinopterygii</taxon>
        <taxon>Neopterygii</taxon>
        <taxon>Teleostei</taxon>
        <taxon>Ostariophysi</taxon>
        <taxon>Cypriniformes</taxon>
        <taxon>Nemacheilidae</taxon>
        <taxon>Triplophysa</taxon>
    </lineage>
</organism>
<accession>A0A5A9PEY8</accession>
<gene>
    <name evidence="3" type="ORF">E1301_Tti020389</name>
</gene>
<dbReference type="EMBL" id="SOYY01000006">
    <property type="protein sequence ID" value="KAA0720493.1"/>
    <property type="molecule type" value="Genomic_DNA"/>
</dbReference>
<name>A0A5A9PEY8_9TELE</name>
<feature type="region of interest" description="Disordered" evidence="1">
    <location>
        <begin position="22"/>
        <end position="44"/>
    </location>
</feature>
<feature type="compositionally biased region" description="Basic and acidic residues" evidence="1">
    <location>
        <begin position="28"/>
        <end position="40"/>
    </location>
</feature>
<proteinExistence type="predicted"/>
<evidence type="ECO:0000313" key="3">
    <source>
        <dbReference type="EMBL" id="KAA0720493.1"/>
    </source>
</evidence>
<feature type="signal peptide" evidence="2">
    <location>
        <begin position="1"/>
        <end position="17"/>
    </location>
</feature>
<evidence type="ECO:0000256" key="1">
    <source>
        <dbReference type="SAM" id="MobiDB-lite"/>
    </source>
</evidence>
<reference evidence="3 4" key="1">
    <citation type="journal article" date="2019" name="Mol. Ecol. Resour.">
        <title>Chromosome-level genome assembly of Triplophysa tibetana, a fish adapted to the harsh high-altitude environment of the Tibetan Plateau.</title>
        <authorList>
            <person name="Yang X."/>
            <person name="Liu H."/>
            <person name="Ma Z."/>
            <person name="Zou Y."/>
            <person name="Zou M."/>
            <person name="Mao Y."/>
            <person name="Li X."/>
            <person name="Wang H."/>
            <person name="Chen T."/>
            <person name="Wang W."/>
            <person name="Yang R."/>
        </authorList>
    </citation>
    <scope>NUCLEOTIDE SEQUENCE [LARGE SCALE GENOMIC DNA]</scope>
    <source>
        <strain evidence="3">TTIB1903HZAU</strain>
        <tissue evidence="3">Muscle</tissue>
    </source>
</reference>
<keyword evidence="2" id="KW-0732">Signal</keyword>